<sequence length="507" mass="56072">MKVTMLLSFRKRVLDMRPSNEVLVPSILVTLGAFAMACLSSTYVYLIEQAVCRKHFMVKDPARINGAGLVDEESCKIPDIQAQVASINGIYMFLAFLPAFLFTGPYRQLAKVLGRKIVIFMNICGFVIDSCFFIAVCYCYTVFDIRWIYLAPFLWVFGGGTVIFQSLLYTYISESVDSKHLSGVLYKLRAVQLLANFFAMGLSAYLLRKNVWLQCFIGIGTLAVMMPITALLHDHVAPTKEKIPSYTFFDSDSEDSEDCETTTLLTDSPAPTTKQTSILITLSNPLLENMTHTITLFKQIIQSSPFCHTTMLTYFLLSFANAIDNIFAQWSSLTFSWILADVNAVNSLGTLVSFTVLLSLPILSSILKPQFDNCSSKVDFFMVKASVIAWGVGVLFMALAPTRKMLIAAVVVGNFGAGTYDALRGFVTGLLGGKEEIEQFYVGIGIMETVGGMLGTVAWSAVFREVVGMAQWVLRVPYGFCAVLMVSVLVCAVVLGRVGRRVTKTRR</sequence>
<dbReference type="OrthoDB" id="10029326at2759"/>
<feature type="transmembrane region" description="Helical" evidence="5">
    <location>
        <begin position="118"/>
        <end position="143"/>
    </location>
</feature>
<name>A0A2J6TIP6_9HELO</name>
<dbReference type="RefSeq" id="XP_024739796.1">
    <property type="nucleotide sequence ID" value="XM_024872112.1"/>
</dbReference>
<evidence type="ECO:0000256" key="2">
    <source>
        <dbReference type="ARBA" id="ARBA00022692"/>
    </source>
</evidence>
<feature type="transmembrane region" description="Helical" evidence="5">
    <location>
        <begin position="439"/>
        <end position="463"/>
    </location>
</feature>
<evidence type="ECO:0000256" key="4">
    <source>
        <dbReference type="ARBA" id="ARBA00023136"/>
    </source>
</evidence>
<evidence type="ECO:0000313" key="6">
    <source>
        <dbReference type="EMBL" id="PMD62892.1"/>
    </source>
</evidence>
<dbReference type="EMBL" id="KZ613783">
    <property type="protein sequence ID" value="PMD62892.1"/>
    <property type="molecule type" value="Genomic_DNA"/>
</dbReference>
<dbReference type="InParanoid" id="A0A2J6TIP6"/>
<dbReference type="PANTHER" id="PTHR23507">
    <property type="entry name" value="ZGC:174356"/>
    <property type="match status" value="1"/>
</dbReference>
<feature type="transmembrane region" description="Helical" evidence="5">
    <location>
        <begin position="348"/>
        <end position="367"/>
    </location>
</feature>
<dbReference type="GO" id="GO:0016020">
    <property type="term" value="C:membrane"/>
    <property type="evidence" value="ECO:0007669"/>
    <property type="project" value="UniProtKB-SubCell"/>
</dbReference>
<dbReference type="GO" id="GO:0022857">
    <property type="term" value="F:transmembrane transporter activity"/>
    <property type="evidence" value="ECO:0007669"/>
    <property type="project" value="TreeGrafter"/>
</dbReference>
<feature type="transmembrane region" description="Helical" evidence="5">
    <location>
        <begin position="149"/>
        <end position="172"/>
    </location>
</feature>
<accession>A0A2J6TIP6</accession>
<keyword evidence="7" id="KW-1185">Reference proteome</keyword>
<protein>
    <recommendedName>
        <fullName evidence="8">MFS general substrate transporter</fullName>
    </recommendedName>
</protein>
<keyword evidence="4 5" id="KW-0472">Membrane</keyword>
<dbReference type="Gene3D" id="1.20.1250.20">
    <property type="entry name" value="MFS general substrate transporter like domains"/>
    <property type="match status" value="1"/>
</dbReference>
<proteinExistence type="predicted"/>
<feature type="transmembrane region" description="Helical" evidence="5">
    <location>
        <begin position="211"/>
        <end position="232"/>
    </location>
</feature>
<feature type="transmembrane region" description="Helical" evidence="5">
    <location>
        <begin position="21"/>
        <end position="47"/>
    </location>
</feature>
<comment type="subcellular location">
    <subcellularLocation>
        <location evidence="1">Membrane</location>
        <topology evidence="1">Multi-pass membrane protein</topology>
    </subcellularLocation>
</comment>
<feature type="transmembrane region" description="Helical" evidence="5">
    <location>
        <begin position="379"/>
        <end position="400"/>
    </location>
</feature>
<evidence type="ECO:0000313" key="7">
    <source>
        <dbReference type="Proteomes" id="UP000235371"/>
    </source>
</evidence>
<evidence type="ECO:0000256" key="1">
    <source>
        <dbReference type="ARBA" id="ARBA00004141"/>
    </source>
</evidence>
<evidence type="ECO:0008006" key="8">
    <source>
        <dbReference type="Google" id="ProtNLM"/>
    </source>
</evidence>
<dbReference type="AlphaFoldDB" id="A0A2J6TIP6"/>
<evidence type="ECO:0000256" key="5">
    <source>
        <dbReference type="SAM" id="Phobius"/>
    </source>
</evidence>
<dbReference type="InterPro" id="IPR036259">
    <property type="entry name" value="MFS_trans_sf"/>
</dbReference>
<dbReference type="PANTHER" id="PTHR23507:SF1">
    <property type="entry name" value="FI18259P1-RELATED"/>
    <property type="match status" value="1"/>
</dbReference>
<dbReference type="GeneID" id="36580193"/>
<reference evidence="6 7" key="1">
    <citation type="submission" date="2016-04" db="EMBL/GenBank/DDBJ databases">
        <title>A degradative enzymes factory behind the ericoid mycorrhizal symbiosis.</title>
        <authorList>
            <consortium name="DOE Joint Genome Institute"/>
            <person name="Martino E."/>
            <person name="Morin E."/>
            <person name="Grelet G."/>
            <person name="Kuo A."/>
            <person name="Kohler A."/>
            <person name="Daghino S."/>
            <person name="Barry K."/>
            <person name="Choi C."/>
            <person name="Cichocki N."/>
            <person name="Clum A."/>
            <person name="Copeland A."/>
            <person name="Hainaut M."/>
            <person name="Haridas S."/>
            <person name="Labutti K."/>
            <person name="Lindquist E."/>
            <person name="Lipzen A."/>
            <person name="Khouja H.-R."/>
            <person name="Murat C."/>
            <person name="Ohm R."/>
            <person name="Olson A."/>
            <person name="Spatafora J."/>
            <person name="Veneault-Fourrey C."/>
            <person name="Henrissat B."/>
            <person name="Grigoriev I."/>
            <person name="Martin F."/>
            <person name="Perotto S."/>
        </authorList>
    </citation>
    <scope>NUCLEOTIDE SEQUENCE [LARGE SCALE GENOMIC DNA]</scope>
    <source>
        <strain evidence="6 7">E</strain>
    </source>
</reference>
<feature type="transmembrane region" description="Helical" evidence="5">
    <location>
        <begin position="89"/>
        <end position="106"/>
    </location>
</feature>
<keyword evidence="3 5" id="KW-1133">Transmembrane helix</keyword>
<evidence type="ECO:0000256" key="3">
    <source>
        <dbReference type="ARBA" id="ARBA00022989"/>
    </source>
</evidence>
<gene>
    <name evidence="6" type="ORF">K444DRAFT_353131</name>
</gene>
<dbReference type="SUPFAM" id="SSF103473">
    <property type="entry name" value="MFS general substrate transporter"/>
    <property type="match status" value="1"/>
</dbReference>
<feature type="transmembrane region" description="Helical" evidence="5">
    <location>
        <begin position="406"/>
        <end position="427"/>
    </location>
</feature>
<feature type="transmembrane region" description="Helical" evidence="5">
    <location>
        <begin position="184"/>
        <end position="205"/>
    </location>
</feature>
<organism evidence="6 7">
    <name type="scientific">Hyaloscypha bicolor E</name>
    <dbReference type="NCBI Taxonomy" id="1095630"/>
    <lineage>
        <taxon>Eukaryota</taxon>
        <taxon>Fungi</taxon>
        <taxon>Dikarya</taxon>
        <taxon>Ascomycota</taxon>
        <taxon>Pezizomycotina</taxon>
        <taxon>Leotiomycetes</taxon>
        <taxon>Helotiales</taxon>
        <taxon>Hyaloscyphaceae</taxon>
        <taxon>Hyaloscypha</taxon>
        <taxon>Hyaloscypha bicolor</taxon>
    </lineage>
</organism>
<keyword evidence="2 5" id="KW-0812">Transmembrane</keyword>
<dbReference type="Proteomes" id="UP000235371">
    <property type="component" value="Unassembled WGS sequence"/>
</dbReference>
<feature type="transmembrane region" description="Helical" evidence="5">
    <location>
        <begin position="475"/>
        <end position="498"/>
    </location>
</feature>